<feature type="transmembrane region" description="Helical" evidence="1">
    <location>
        <begin position="113"/>
        <end position="131"/>
    </location>
</feature>
<gene>
    <name evidence="3" type="ORF">HGRIS_004114</name>
</gene>
<proteinExistence type="predicted"/>
<evidence type="ECO:0000313" key="4">
    <source>
        <dbReference type="Proteomes" id="UP001556367"/>
    </source>
</evidence>
<keyword evidence="4" id="KW-1185">Reference proteome</keyword>
<feature type="domain" description="DUF6534" evidence="2">
    <location>
        <begin position="85"/>
        <end position="131"/>
    </location>
</feature>
<evidence type="ECO:0000256" key="1">
    <source>
        <dbReference type="SAM" id="Phobius"/>
    </source>
</evidence>
<dbReference type="EMBL" id="JASNQZ010000007">
    <property type="protein sequence ID" value="KAL0955211.1"/>
    <property type="molecule type" value="Genomic_DNA"/>
</dbReference>
<dbReference type="Proteomes" id="UP001556367">
    <property type="component" value="Unassembled WGS sequence"/>
</dbReference>
<name>A0ABR3JJ90_9AGAR</name>
<keyword evidence="1" id="KW-0472">Membrane</keyword>
<protein>
    <recommendedName>
        <fullName evidence="2">DUF6534 domain-containing protein</fullName>
    </recommendedName>
</protein>
<feature type="transmembrane region" description="Helical" evidence="1">
    <location>
        <begin position="21"/>
        <end position="42"/>
    </location>
</feature>
<dbReference type="InterPro" id="IPR045339">
    <property type="entry name" value="DUF6534"/>
</dbReference>
<sequence length="147" mass="16011">MLVQSGYTIRVWRLSSRNKTLTGIIILLIAGAFAIGALSTILRTSPLASFRSPAAHIGSSSAGYSNVATGYTSSLTRLIQLLLTTTCDLSITFSLVYHLRAHRLPFFAHTQKLMHRLLVYCIATGLATSLYDSSAQPLSIFLHSSQH</sequence>
<dbReference type="Pfam" id="PF20152">
    <property type="entry name" value="DUF6534"/>
    <property type="match status" value="1"/>
</dbReference>
<keyword evidence="1" id="KW-1133">Transmembrane helix</keyword>
<evidence type="ECO:0000259" key="2">
    <source>
        <dbReference type="Pfam" id="PF20152"/>
    </source>
</evidence>
<comment type="caution">
    <text evidence="3">The sequence shown here is derived from an EMBL/GenBank/DDBJ whole genome shotgun (WGS) entry which is preliminary data.</text>
</comment>
<evidence type="ECO:0000313" key="3">
    <source>
        <dbReference type="EMBL" id="KAL0955211.1"/>
    </source>
</evidence>
<organism evidence="3 4">
    <name type="scientific">Hohenbuehelia grisea</name>
    <dbReference type="NCBI Taxonomy" id="104357"/>
    <lineage>
        <taxon>Eukaryota</taxon>
        <taxon>Fungi</taxon>
        <taxon>Dikarya</taxon>
        <taxon>Basidiomycota</taxon>
        <taxon>Agaricomycotina</taxon>
        <taxon>Agaricomycetes</taxon>
        <taxon>Agaricomycetidae</taxon>
        <taxon>Agaricales</taxon>
        <taxon>Pleurotineae</taxon>
        <taxon>Pleurotaceae</taxon>
        <taxon>Hohenbuehelia</taxon>
    </lineage>
</organism>
<reference evidence="4" key="1">
    <citation type="submission" date="2024-06" db="EMBL/GenBank/DDBJ databases">
        <title>Multi-omics analyses provide insights into the biosynthesis of the anticancer antibiotic pleurotin in Hohenbuehelia grisea.</title>
        <authorList>
            <person name="Weaver J.A."/>
            <person name="Alberti F."/>
        </authorList>
    </citation>
    <scope>NUCLEOTIDE SEQUENCE [LARGE SCALE GENOMIC DNA]</scope>
    <source>
        <strain evidence="4">T-177</strain>
    </source>
</reference>
<accession>A0ABR3JJ90</accession>
<feature type="transmembrane region" description="Helical" evidence="1">
    <location>
        <begin position="78"/>
        <end position="101"/>
    </location>
</feature>
<keyword evidence="1" id="KW-0812">Transmembrane</keyword>